<dbReference type="SUPFAM" id="SSF53335">
    <property type="entry name" value="S-adenosyl-L-methionine-dependent methyltransferases"/>
    <property type="match status" value="1"/>
</dbReference>
<dbReference type="Gene3D" id="3.40.50.150">
    <property type="entry name" value="Vaccinia Virus protein VP39"/>
    <property type="match status" value="1"/>
</dbReference>
<evidence type="ECO:0000259" key="5">
    <source>
        <dbReference type="Pfam" id="PF18135"/>
    </source>
</evidence>
<evidence type="ECO:0000256" key="4">
    <source>
        <dbReference type="ARBA" id="ARBA00047942"/>
    </source>
</evidence>
<proteinExistence type="predicted"/>
<keyword evidence="3" id="KW-0808">Transferase</keyword>
<dbReference type="InterPro" id="IPR029063">
    <property type="entry name" value="SAM-dependent_MTases_sf"/>
</dbReference>
<dbReference type="GO" id="GO:0009007">
    <property type="term" value="F:site-specific DNA-methyltransferase (adenine-specific) activity"/>
    <property type="evidence" value="ECO:0007669"/>
    <property type="project" value="UniProtKB-EC"/>
</dbReference>
<feature type="domain" description="Type ISP restriction-modification enzyme LLaBIII C-terminal specificity" evidence="5">
    <location>
        <begin position="522"/>
        <end position="854"/>
    </location>
</feature>
<evidence type="ECO:0000256" key="1">
    <source>
        <dbReference type="ARBA" id="ARBA00011900"/>
    </source>
</evidence>
<feature type="non-terminal residue" evidence="6">
    <location>
        <position position="1"/>
    </location>
</feature>
<gene>
    <name evidence="6" type="ORF">ENN90_02755</name>
</gene>
<dbReference type="Proteomes" id="UP000886047">
    <property type="component" value="Unassembled WGS sequence"/>
</dbReference>
<dbReference type="InterPro" id="IPR041635">
    <property type="entry name" value="Type_ISP_LLaBIII_C"/>
</dbReference>
<evidence type="ECO:0000256" key="3">
    <source>
        <dbReference type="ARBA" id="ARBA00022679"/>
    </source>
</evidence>
<dbReference type="PRINTS" id="PR00507">
    <property type="entry name" value="N12N6MTFRASE"/>
</dbReference>
<comment type="catalytic activity">
    <reaction evidence="4">
        <text>a 2'-deoxyadenosine in DNA + S-adenosyl-L-methionine = an N(6)-methyl-2'-deoxyadenosine in DNA + S-adenosyl-L-homocysteine + H(+)</text>
        <dbReference type="Rhea" id="RHEA:15197"/>
        <dbReference type="Rhea" id="RHEA-COMP:12418"/>
        <dbReference type="Rhea" id="RHEA-COMP:12419"/>
        <dbReference type="ChEBI" id="CHEBI:15378"/>
        <dbReference type="ChEBI" id="CHEBI:57856"/>
        <dbReference type="ChEBI" id="CHEBI:59789"/>
        <dbReference type="ChEBI" id="CHEBI:90615"/>
        <dbReference type="ChEBI" id="CHEBI:90616"/>
        <dbReference type="EC" id="2.1.1.72"/>
    </reaction>
</comment>
<comment type="caution">
    <text evidence="6">The sequence shown here is derived from an EMBL/GenBank/DDBJ whole genome shotgun (WGS) entry which is preliminary data.</text>
</comment>
<dbReference type="EC" id="2.1.1.72" evidence="1"/>
<organism evidence="6">
    <name type="scientific">Mariniphaga anaerophila</name>
    <dbReference type="NCBI Taxonomy" id="1484053"/>
    <lineage>
        <taxon>Bacteria</taxon>
        <taxon>Pseudomonadati</taxon>
        <taxon>Bacteroidota</taxon>
        <taxon>Bacteroidia</taxon>
        <taxon>Marinilabiliales</taxon>
        <taxon>Prolixibacteraceae</taxon>
        <taxon>Mariniphaga</taxon>
    </lineage>
</organism>
<keyword evidence="2 6" id="KW-0489">Methyltransferase</keyword>
<dbReference type="InterPro" id="IPR050953">
    <property type="entry name" value="N4_N6_ade-DNA_methylase"/>
</dbReference>
<sequence length="889" mass="103844">NAKNLAKELAKRTRFLRDEVISIEIAEEERKGKKAILGFFEAFKKYLIGTLTEKSFADLYSQTITYGLFAARSRSDNSFNRELAFKYIPNTIGILRDVFRFISLEEPPKPLQIIVDDIAEVLNVTDVNKILQDYYREGKGKDPIIHFYETFLSAYDPSIRDKRGVFYTPEPVVGYIVRSINQILKTHFDIADGLAGENVTLLDPAGGTLTFPAEAIKLAVTEYTEKYGSGGKTKLIKNQILNNFYAFELMMAPYAIGHLKMSFLFEELGYRLSDDERFKLYLTNTLEMEDLEQVQIPGLSSLSEESHLAGEVKKKQPILVIFGNPPYSGISSNMNEWTEKLLKQNIDGAQSYYEVDGKPLGEKKLWLQDDYVKFLRFAQWKIQAAGFGIVGMITNHSYLDNPTFRGMRQSLMNTFNEIYIIDLHGNSLKKETCPDGSKDENVFDIRQGTAIALFIKQKDKKGCNVYHVDQYGLREKKYKWLDSKKFEIKNYQSIYPKSPWYFFVPRDVDKIQEYLKWKPINEIFPVNVTGIVTARDSFVIDFDKNRLRNRIIQFRNNSISDEIIKDTYKLKDTRGWKLAEARKKLTDDDSWDTYFNKIHYRPFDFRDIYFSPSMIDWGRPELMNHLLKENISLCFMRQFSGNTGYNHFLVSKYMVDNRTFFSSKGIIQQAPLYLYQKTPSKKSHLQSIILFEPEIKYDSKNRTPNIDKKLYETLNKTYNKKLTPEEILYYIYGVFYSNIYREKYAEFLKIDFPRVPFTNNHDLFTKMAEAGKQLTDLHLLKSKLLDNPVSKYQGDSENDRIEKIIYNETEKTIQINKEKYFDNVSSELWNYQIGGYQVLHKYLKDRKGKILEDSRHYSKVVTAIAGTIEIQKQIDVLFPEVENKTILMK</sequence>
<evidence type="ECO:0000313" key="6">
    <source>
        <dbReference type="EMBL" id="HDR50529.1"/>
    </source>
</evidence>
<evidence type="ECO:0000256" key="2">
    <source>
        <dbReference type="ARBA" id="ARBA00022603"/>
    </source>
</evidence>
<protein>
    <recommendedName>
        <fullName evidence="1">site-specific DNA-methyltransferase (adenine-specific)</fullName>
        <ecNumber evidence="1">2.1.1.72</ecNumber>
    </recommendedName>
</protein>
<name>A0A831L9H4_9BACT</name>
<dbReference type="Pfam" id="PF18135">
    <property type="entry name" value="Type_ISP_C"/>
    <property type="match status" value="1"/>
</dbReference>
<accession>A0A831L9H4</accession>
<dbReference type="AlphaFoldDB" id="A0A831L9H4"/>
<dbReference type="EMBL" id="DSDK01000153">
    <property type="protein sequence ID" value="HDR50529.1"/>
    <property type="molecule type" value="Genomic_DNA"/>
</dbReference>
<dbReference type="GO" id="GO:0032259">
    <property type="term" value="P:methylation"/>
    <property type="evidence" value="ECO:0007669"/>
    <property type="project" value="UniProtKB-KW"/>
</dbReference>
<reference evidence="6" key="1">
    <citation type="journal article" date="2020" name="mSystems">
        <title>Genome- and Community-Level Interaction Insights into Carbon Utilization and Element Cycling Functions of Hydrothermarchaeota in Hydrothermal Sediment.</title>
        <authorList>
            <person name="Zhou Z."/>
            <person name="Liu Y."/>
            <person name="Xu W."/>
            <person name="Pan J."/>
            <person name="Luo Z.H."/>
            <person name="Li M."/>
        </authorList>
    </citation>
    <scope>NUCLEOTIDE SEQUENCE [LARGE SCALE GENOMIC DNA]</scope>
    <source>
        <strain evidence="6">SpSt-1217</strain>
    </source>
</reference>
<dbReference type="PANTHER" id="PTHR33841">
    <property type="entry name" value="DNA METHYLTRANSFERASE YEEA-RELATED"/>
    <property type="match status" value="1"/>
</dbReference>
<dbReference type="PANTHER" id="PTHR33841:SF1">
    <property type="entry name" value="DNA METHYLTRANSFERASE A"/>
    <property type="match status" value="1"/>
</dbReference>